<organism evidence="1 2">
    <name type="scientific">Alteromonas confluentis</name>
    <dbReference type="NCBI Taxonomy" id="1656094"/>
    <lineage>
        <taxon>Bacteria</taxon>
        <taxon>Pseudomonadati</taxon>
        <taxon>Pseudomonadota</taxon>
        <taxon>Gammaproteobacteria</taxon>
        <taxon>Alteromonadales</taxon>
        <taxon>Alteromonadaceae</taxon>
        <taxon>Alteromonas/Salinimonas group</taxon>
        <taxon>Alteromonas</taxon>
    </lineage>
</organism>
<keyword evidence="2" id="KW-1185">Reference proteome</keyword>
<dbReference type="EMBL" id="MDHN01000043">
    <property type="protein sequence ID" value="OFC68818.1"/>
    <property type="molecule type" value="Genomic_DNA"/>
</dbReference>
<accession>A0A1E7Z5K7</accession>
<evidence type="ECO:0000313" key="1">
    <source>
        <dbReference type="EMBL" id="OFC68818.1"/>
    </source>
</evidence>
<evidence type="ECO:0000313" key="2">
    <source>
        <dbReference type="Proteomes" id="UP000175691"/>
    </source>
</evidence>
<name>A0A1E7Z5K7_9ALTE</name>
<dbReference type="OrthoDB" id="9846381at2"/>
<dbReference type="PROSITE" id="PS51257">
    <property type="entry name" value="PROKAR_LIPOPROTEIN"/>
    <property type="match status" value="1"/>
</dbReference>
<dbReference type="Proteomes" id="UP000175691">
    <property type="component" value="Unassembled WGS sequence"/>
</dbReference>
<dbReference type="AlphaFoldDB" id="A0A1E7Z5K7"/>
<sequence>MKNLIIAGMLLLGITGCNTLEPIFFDPRITSPAIELPVDESQPDGVHFVMLPPAFTDAFSPYTRQFIADSAEFLAKKQLQNHQAETQQHLYNAAGSQGGLYSSATGMLDTGVLNYAIKKTASDLFESDPDVQGVAFIHPYRENIERVNGLAVWENTEQKQSVIPGTTRATGSAVTLKVNYILRNGEVVSRRVGLDADEAQFVSAGKYRNIVAYVLSPLLPSL</sequence>
<protein>
    <submittedName>
        <fullName evidence="1">Uncharacterized protein</fullName>
    </submittedName>
</protein>
<comment type="caution">
    <text evidence="1">The sequence shown here is derived from an EMBL/GenBank/DDBJ whole genome shotgun (WGS) entry which is preliminary data.</text>
</comment>
<gene>
    <name evidence="1" type="ORF">BFC18_00870</name>
</gene>
<dbReference type="RefSeq" id="WP_070127670.1">
    <property type="nucleotide sequence ID" value="NZ_MDHN01000043.1"/>
</dbReference>
<proteinExistence type="predicted"/>
<reference evidence="1 2" key="1">
    <citation type="submission" date="2016-08" db="EMBL/GenBank/DDBJ databases">
        <authorList>
            <person name="Seilhamer J.J."/>
        </authorList>
    </citation>
    <scope>NUCLEOTIDE SEQUENCE [LARGE SCALE GENOMIC DNA]</scope>
    <source>
        <strain evidence="1 2">KCTC 42603</strain>
    </source>
</reference>